<dbReference type="CDD" id="cd00165">
    <property type="entry name" value="S4"/>
    <property type="match status" value="1"/>
</dbReference>
<keyword evidence="4" id="KW-1185">Reference proteome</keyword>
<dbReference type="Pfam" id="PF17774">
    <property type="entry name" value="YlmH_RBD"/>
    <property type="match status" value="1"/>
</dbReference>
<dbReference type="Gramene" id="CDF37025">
    <property type="protein sequence ID" value="CDF37025"/>
    <property type="gene ID" value="CHC_T00005262001"/>
</dbReference>
<evidence type="ECO:0000256" key="1">
    <source>
        <dbReference type="PROSITE-ProRule" id="PRU00182"/>
    </source>
</evidence>
<dbReference type="InterPro" id="IPR017506">
    <property type="entry name" value="PSII_S4"/>
</dbReference>
<dbReference type="GO" id="GO:0003723">
    <property type="term" value="F:RNA binding"/>
    <property type="evidence" value="ECO:0007669"/>
    <property type="project" value="UniProtKB-KW"/>
</dbReference>
<dbReference type="KEGG" id="ccp:CHC_T00005262001"/>
<sequence length="273" mass="29206">MRAADPLMEKLVAACTGRGVDRIIAQKVLSSAKSAMRDWSCVVSDFLTPPESAALVATLAQLPRLSAHAWGGYPDAERTAVVCAHEDVAEDTAQLLRLAAPQFSLLSIAGDFEGGKVAHRDVMGAVLHAGVSRAKIGDILVEEGVGAQVVAHADVAAFLEAQLVSVRDVSVLVERRPLEEIRVPERRVKLIQTVEASMRIDAVVSAGFKISRSKLATMAKSGLVFLNYTGVKGPAKNVKEGDVVSVRGVGKLKIAECSMTSKGRYRISMERYI</sequence>
<accession>R7QHZ9</accession>
<dbReference type="EMBL" id="HG001810">
    <property type="protein sequence ID" value="CDF37025.1"/>
    <property type="molecule type" value="Genomic_DNA"/>
</dbReference>
<dbReference type="STRING" id="2769.R7QHZ9"/>
<dbReference type="SUPFAM" id="SSF55174">
    <property type="entry name" value="Alpha-L RNA-binding motif"/>
    <property type="match status" value="1"/>
</dbReference>
<name>R7QHZ9_CHOCR</name>
<dbReference type="Proteomes" id="UP000012073">
    <property type="component" value="Unassembled WGS sequence"/>
</dbReference>
<reference evidence="4" key="1">
    <citation type="journal article" date="2013" name="Proc. Natl. Acad. Sci. U.S.A.">
        <title>Genome structure and metabolic features in the red seaweed Chondrus crispus shed light on evolution of the Archaeplastida.</title>
        <authorList>
            <person name="Collen J."/>
            <person name="Porcel B."/>
            <person name="Carre W."/>
            <person name="Ball S.G."/>
            <person name="Chaparro C."/>
            <person name="Tonon T."/>
            <person name="Barbeyron T."/>
            <person name="Michel G."/>
            <person name="Noel B."/>
            <person name="Valentin K."/>
            <person name="Elias M."/>
            <person name="Artiguenave F."/>
            <person name="Arun A."/>
            <person name="Aury J.M."/>
            <person name="Barbosa-Neto J.F."/>
            <person name="Bothwell J.H."/>
            <person name="Bouget F.Y."/>
            <person name="Brillet L."/>
            <person name="Cabello-Hurtado F."/>
            <person name="Capella-Gutierrez S."/>
            <person name="Charrier B."/>
            <person name="Cladiere L."/>
            <person name="Cock J.M."/>
            <person name="Coelho S.M."/>
            <person name="Colleoni C."/>
            <person name="Czjzek M."/>
            <person name="Da Silva C."/>
            <person name="Delage L."/>
            <person name="Denoeud F."/>
            <person name="Deschamps P."/>
            <person name="Dittami S.M."/>
            <person name="Gabaldon T."/>
            <person name="Gachon C.M."/>
            <person name="Groisillier A."/>
            <person name="Herve C."/>
            <person name="Jabbari K."/>
            <person name="Katinka M."/>
            <person name="Kloareg B."/>
            <person name="Kowalczyk N."/>
            <person name="Labadie K."/>
            <person name="Leblanc C."/>
            <person name="Lopez P.J."/>
            <person name="McLachlan D.H."/>
            <person name="Meslet-Cladiere L."/>
            <person name="Moustafa A."/>
            <person name="Nehr Z."/>
            <person name="Nyvall Collen P."/>
            <person name="Panaud O."/>
            <person name="Partensky F."/>
            <person name="Poulain J."/>
            <person name="Rensing S.A."/>
            <person name="Rousvoal S."/>
            <person name="Samson G."/>
            <person name="Symeonidi A."/>
            <person name="Weissenbach J."/>
            <person name="Zambounis A."/>
            <person name="Wincker P."/>
            <person name="Boyen C."/>
        </authorList>
    </citation>
    <scope>NUCLEOTIDE SEQUENCE [LARGE SCALE GENOMIC DNA]</scope>
    <source>
        <strain evidence="4">cv. Stackhouse</strain>
    </source>
</reference>
<keyword evidence="1" id="KW-0694">RNA-binding</keyword>
<evidence type="ECO:0000259" key="2">
    <source>
        <dbReference type="SMART" id="SM00363"/>
    </source>
</evidence>
<dbReference type="InterPro" id="IPR040591">
    <property type="entry name" value="RqcP2_RBD"/>
</dbReference>
<dbReference type="InterPro" id="IPR002942">
    <property type="entry name" value="S4_RNA-bd"/>
</dbReference>
<dbReference type="PANTHER" id="PTHR13633">
    <property type="entry name" value="MITOCHONDRIAL TRANSCRIPTION RESCUE FACTOR 1"/>
    <property type="match status" value="1"/>
</dbReference>
<dbReference type="SMART" id="SM00363">
    <property type="entry name" value="S4"/>
    <property type="match status" value="1"/>
</dbReference>
<dbReference type="PROSITE" id="PS50889">
    <property type="entry name" value="S4"/>
    <property type="match status" value="1"/>
</dbReference>
<dbReference type="OrthoDB" id="4150at2759"/>
<dbReference type="Gene3D" id="3.30.70.330">
    <property type="match status" value="1"/>
</dbReference>
<dbReference type="AlphaFoldDB" id="R7QHZ9"/>
<dbReference type="RefSeq" id="XP_005716844.1">
    <property type="nucleotide sequence ID" value="XM_005716787.1"/>
</dbReference>
<dbReference type="Gene3D" id="3.10.290.10">
    <property type="entry name" value="RNA-binding S4 domain"/>
    <property type="match status" value="1"/>
</dbReference>
<dbReference type="Pfam" id="PF01479">
    <property type="entry name" value="S4"/>
    <property type="match status" value="1"/>
</dbReference>
<gene>
    <name evidence="3" type="ORF">CHC_T00005262001</name>
</gene>
<evidence type="ECO:0000313" key="3">
    <source>
        <dbReference type="EMBL" id="CDF37025.1"/>
    </source>
</evidence>
<dbReference type="InterPro" id="IPR012677">
    <property type="entry name" value="Nucleotide-bd_a/b_plait_sf"/>
</dbReference>
<dbReference type="PhylomeDB" id="R7QHZ9"/>
<dbReference type="Gene3D" id="3.30.1370.160">
    <property type="match status" value="1"/>
</dbReference>
<dbReference type="PANTHER" id="PTHR13633:SF3">
    <property type="entry name" value="MITOCHONDRIAL TRANSCRIPTION RESCUE FACTOR 1"/>
    <property type="match status" value="1"/>
</dbReference>
<dbReference type="NCBIfam" id="TIGR03069">
    <property type="entry name" value="PS_II_S4"/>
    <property type="match status" value="1"/>
</dbReference>
<dbReference type="InterPro" id="IPR036986">
    <property type="entry name" value="S4_RNA-bd_sf"/>
</dbReference>
<feature type="domain" description="RNA-binding S4" evidence="2">
    <location>
        <begin position="198"/>
        <end position="255"/>
    </location>
</feature>
<organism evidence="3 4">
    <name type="scientific">Chondrus crispus</name>
    <name type="common">Carrageen Irish moss</name>
    <name type="synonym">Polymorpha crispa</name>
    <dbReference type="NCBI Taxonomy" id="2769"/>
    <lineage>
        <taxon>Eukaryota</taxon>
        <taxon>Rhodophyta</taxon>
        <taxon>Florideophyceae</taxon>
        <taxon>Rhodymeniophycidae</taxon>
        <taxon>Gigartinales</taxon>
        <taxon>Gigartinaceae</taxon>
        <taxon>Chondrus</taxon>
    </lineage>
</organism>
<evidence type="ECO:0000313" key="4">
    <source>
        <dbReference type="Proteomes" id="UP000012073"/>
    </source>
</evidence>
<dbReference type="OMA" id="AWGGYPQ"/>
<dbReference type="GeneID" id="17324560"/>
<proteinExistence type="predicted"/>
<protein>
    <recommendedName>
        <fullName evidence="2">RNA-binding S4 domain-containing protein</fullName>
    </recommendedName>
</protein>